<evidence type="ECO:0000313" key="4">
    <source>
        <dbReference type="Proteomes" id="UP000264820"/>
    </source>
</evidence>
<feature type="region of interest" description="Disordered" evidence="1">
    <location>
        <begin position="1329"/>
        <end position="1413"/>
    </location>
</feature>
<evidence type="ECO:0000313" key="3">
    <source>
        <dbReference type="Ensembl" id="ENSHCOP00000004580.1"/>
    </source>
</evidence>
<dbReference type="Gene3D" id="3.40.50.300">
    <property type="entry name" value="P-loop containing nucleotide triphosphate hydrolases"/>
    <property type="match status" value="2"/>
</dbReference>
<feature type="compositionally biased region" description="Acidic residues" evidence="1">
    <location>
        <begin position="909"/>
        <end position="919"/>
    </location>
</feature>
<reference evidence="3" key="2">
    <citation type="submission" date="2025-09" db="UniProtKB">
        <authorList>
            <consortium name="Ensembl"/>
        </authorList>
    </citation>
    <scope>IDENTIFICATION</scope>
</reference>
<dbReference type="GO" id="GO:0016887">
    <property type="term" value="F:ATP hydrolysis activity"/>
    <property type="evidence" value="ECO:0007669"/>
    <property type="project" value="InterPro"/>
</dbReference>
<proteinExistence type="predicted"/>
<evidence type="ECO:0000256" key="1">
    <source>
        <dbReference type="SAM" id="MobiDB-lite"/>
    </source>
</evidence>
<dbReference type="InterPro" id="IPR003959">
    <property type="entry name" value="ATPase_AAA_core"/>
</dbReference>
<sequence>MAGVVAMASVIEDFDTQPCNKSSTDGGSAVVKTITSYFSPVAKAVEKPFSPPRSNNIMDYFNRGPLTSKVKSSPSQTIKEIGQRSSEKHINLEVADKQQSVKRKRKTTKAVSKVVDHGTDALLAQISADAYISNRSMESNTCQPVKQAQNDECHKNASKCGKGDQPERDVSTNCASSTVARVKDKGKPVKTKAVCTSRTTKQKEENYSESEQEGAENSCAVHMEITGGSELKSNTVRISFEDFVRSQSEVKGEEKTTAVQCEGNKIPREADELDTYQLDTSNSIASTEVSVQVSPRTITIQAQMHTISPKQEAGKPVASRNLLMNWRKGARSLAKTESPSHMEPVTAKRKSNVVLEEEDLDLAVIESESTPKCHDIERRQFMAAFKQPSLDGSKAKLGKNQAKQKQPAEKDAEENDFQENKTMTNTKPQRKCMKTAERVTTSSKIPEDTLPTESDDKEEPDASLNPSRPVVRRSRREAVVRPAPQTSETSAVSKVDSLKDCAETSVKGSSPKIRKSKYGVYVAEMLCPPDAKESPIRCTPMPLFVCFKTSDNSKKQKKAKKLVAKAKAVQQTKKDVVEKNTLRRSSRTEASISKSYCEDEYTVFSHEGSENCQDDEQFKARRDFLKSGLPESFKKQSAKAAATKETYTLSCASFQPVVHMMQIPNDCPLWSLPWPESPQLCRLNELCIQMSDPYLPLSGSLGLKTKLQHRVFRERGSGWRLEISEKVRQLLMEEVSTSNPVFPGKTFLPRFLARRADHQQHFGKSETASTRSSPESVGAKRKRTDDKVAKVAKKQRAAHHEDNICTLEPKPSESVGRTRRAQRARLDKAKDKPSPGKKDAVIKGHVLLFSTVEVKEDVLWTEKYQPQHSGDIIGNTASVQMLHSWLKEWKLRADRDERNKQKEKKQEEGSNDSDWDCRDEDSLSAEDSLCNTVLIIGPTGIGKTASVYACAQELGFKVFEVNASSQRSGRLILSQLKEATQSHQVDSQGVSANKPAYFNSYSTSSGTGKYGCSPRKLNSPRGVVSSPRKPPTSPRGTKRGGLAPTSLANFFKMARPSNKDPLSTKREDQKGKCFNYTTVKSPVASTTEENEEQSKRTPTSLILFEEVDVIFEEDAGFLAAIKTFMSTTKRPVILTTTDPTFSTTFDGNFEEIHFKTPSLLDVSSYLRLLCLVEDTRTDQRDVSALLQLNGCDLRRSLLQLQCWTRSAGGRHMTSHSDDKPGDETADTCALSVTSPRPPCESGCTESRLGLLNIEPERDVWDTFLHQQSQTHEMACWELLMESTRQGVNLLYSNMETLLPLPRTQLISTYKPEPPSDIASACSQSDALPLHERLPHSPGLAESSDDGSPIKVSRRMKRSKRRHNVPNQDGLHSESDSEESFLSLCKQQEGPQSKEEPSERLVPHLEKRKPLTQAERQKSVPVSLCLESISDFFHNMSDLDSSLVHHGRDAHRGPSQVSAALKDGMTDDSRVELDTLSWVVGERTLEIQTAVEALSFHKCRRSVEEAWDRARRLEGQLADDTAAELTLPVAAHCECYRFTQSSLCQPQRDLMENLVCTGTFATLGNRSAVAVDYLPALRTICRSEQIKEQGKVKRRFLHYLDSIRLGLHKNSLQYLSKDFP</sequence>
<dbReference type="OMA" id="KSPKKMY"/>
<dbReference type="GO" id="GO:0005524">
    <property type="term" value="F:ATP binding"/>
    <property type="evidence" value="ECO:0007669"/>
    <property type="project" value="InterPro"/>
</dbReference>
<feature type="compositionally biased region" description="Basic and acidic residues" evidence="1">
    <location>
        <begin position="824"/>
        <end position="838"/>
    </location>
</feature>
<feature type="region of interest" description="Disordered" evidence="1">
    <location>
        <begin position="1004"/>
        <end position="1043"/>
    </location>
</feature>
<feature type="domain" description="ATPase AAA-type core" evidence="2">
    <location>
        <begin position="933"/>
        <end position="968"/>
    </location>
</feature>
<feature type="compositionally biased region" description="Basic and acidic residues" evidence="1">
    <location>
        <begin position="1391"/>
        <end position="1408"/>
    </location>
</feature>
<dbReference type="Ensembl" id="ENSHCOT00000006814.1">
    <property type="protein sequence ID" value="ENSHCOP00000004580.1"/>
    <property type="gene ID" value="ENSHCOG00000006085.1"/>
</dbReference>
<feature type="compositionally biased region" description="Basic and acidic residues" evidence="1">
    <location>
        <begin position="895"/>
        <end position="908"/>
    </location>
</feature>
<accession>A0A3Q2XJ85</accession>
<evidence type="ECO:0000259" key="2">
    <source>
        <dbReference type="Pfam" id="PF00004"/>
    </source>
</evidence>
<dbReference type="Proteomes" id="UP000264820">
    <property type="component" value="Unplaced"/>
</dbReference>
<feature type="region of interest" description="Disordered" evidence="1">
    <location>
        <begin position="758"/>
        <end position="838"/>
    </location>
</feature>
<feature type="region of interest" description="Disordered" evidence="1">
    <location>
        <begin position="1049"/>
        <end position="1068"/>
    </location>
</feature>
<dbReference type="GO" id="GO:0003677">
    <property type="term" value="F:DNA binding"/>
    <property type="evidence" value="ECO:0007669"/>
    <property type="project" value="TreeGrafter"/>
</dbReference>
<feature type="region of interest" description="Disordered" evidence="1">
    <location>
        <begin position="895"/>
        <end position="919"/>
    </location>
</feature>
<dbReference type="PANTHER" id="PTHR23389">
    <property type="entry name" value="CHROMOSOME TRANSMISSION FIDELITY FACTOR 18"/>
    <property type="match status" value="1"/>
</dbReference>
<dbReference type="PANTHER" id="PTHR23389:SF21">
    <property type="entry name" value="ATPASE FAMILY AAA DOMAIN-CONTAINING PROTEIN 5"/>
    <property type="match status" value="1"/>
</dbReference>
<dbReference type="InterPro" id="IPR027417">
    <property type="entry name" value="P-loop_NTPase"/>
</dbReference>
<dbReference type="Pfam" id="PF00004">
    <property type="entry name" value="AAA"/>
    <property type="match status" value="1"/>
</dbReference>
<name>A0A3Q2XJ85_HIPCM</name>
<feature type="compositionally biased region" description="Polar residues" evidence="1">
    <location>
        <begin position="766"/>
        <end position="775"/>
    </location>
</feature>
<organism evidence="3 4">
    <name type="scientific">Hippocampus comes</name>
    <name type="common">Tiger tail seahorse</name>
    <dbReference type="NCBI Taxonomy" id="109280"/>
    <lineage>
        <taxon>Eukaryota</taxon>
        <taxon>Metazoa</taxon>
        <taxon>Chordata</taxon>
        <taxon>Craniata</taxon>
        <taxon>Vertebrata</taxon>
        <taxon>Euteleostomi</taxon>
        <taxon>Actinopterygii</taxon>
        <taxon>Neopterygii</taxon>
        <taxon>Teleostei</taxon>
        <taxon>Neoteleostei</taxon>
        <taxon>Acanthomorphata</taxon>
        <taxon>Syngnathiaria</taxon>
        <taxon>Syngnathiformes</taxon>
        <taxon>Syngnathoidei</taxon>
        <taxon>Syngnathidae</taxon>
        <taxon>Hippocampus</taxon>
    </lineage>
</organism>
<feature type="compositionally biased region" description="Low complexity" evidence="1">
    <location>
        <begin position="1004"/>
        <end position="1013"/>
    </location>
</feature>
<feature type="compositionally biased region" description="Basic residues" evidence="1">
    <location>
        <begin position="1351"/>
        <end position="1363"/>
    </location>
</feature>
<dbReference type="SUPFAM" id="SSF52540">
    <property type="entry name" value="P-loop containing nucleoside triphosphate hydrolases"/>
    <property type="match status" value="1"/>
</dbReference>
<dbReference type="GO" id="GO:0005634">
    <property type="term" value="C:nucleus"/>
    <property type="evidence" value="ECO:0007669"/>
    <property type="project" value="TreeGrafter"/>
</dbReference>
<feature type="region of interest" description="Disordered" evidence="1">
    <location>
        <begin position="388"/>
        <end position="494"/>
    </location>
</feature>
<protein>
    <submittedName>
        <fullName evidence="3">ATPase family AAA domain containing 5a</fullName>
    </submittedName>
</protein>
<reference evidence="3" key="1">
    <citation type="submission" date="2025-08" db="UniProtKB">
        <authorList>
            <consortium name="Ensembl"/>
        </authorList>
    </citation>
    <scope>IDENTIFICATION</scope>
</reference>
<dbReference type="GeneTree" id="ENSGT00940000153469"/>
<keyword evidence="4" id="KW-1185">Reference proteome</keyword>
<dbReference type="STRING" id="109280.ENSHCOP00000004580"/>
<dbReference type="GO" id="GO:0061860">
    <property type="term" value="F:DNA clamp unloader activity"/>
    <property type="evidence" value="ECO:0007669"/>
    <property type="project" value="TreeGrafter"/>
</dbReference>